<evidence type="ECO:0000256" key="5">
    <source>
        <dbReference type="ARBA" id="ARBA00023136"/>
    </source>
</evidence>
<dbReference type="GO" id="GO:0016020">
    <property type="term" value="C:membrane"/>
    <property type="evidence" value="ECO:0007669"/>
    <property type="project" value="UniProtKB-SubCell"/>
</dbReference>
<feature type="transmembrane region" description="Helical" evidence="7">
    <location>
        <begin position="382"/>
        <end position="402"/>
    </location>
</feature>
<organism evidence="8 9">
    <name type="scientific">Psilocybe cf. subviscida</name>
    <dbReference type="NCBI Taxonomy" id="2480587"/>
    <lineage>
        <taxon>Eukaryota</taxon>
        <taxon>Fungi</taxon>
        <taxon>Dikarya</taxon>
        <taxon>Basidiomycota</taxon>
        <taxon>Agaricomycotina</taxon>
        <taxon>Agaricomycetes</taxon>
        <taxon>Agaricomycetidae</taxon>
        <taxon>Agaricales</taxon>
        <taxon>Agaricineae</taxon>
        <taxon>Strophariaceae</taxon>
        <taxon>Psilocybe</taxon>
    </lineage>
</organism>
<feature type="transmembrane region" description="Helical" evidence="7">
    <location>
        <begin position="90"/>
        <end position="110"/>
    </location>
</feature>
<dbReference type="AlphaFoldDB" id="A0A8H5BGF5"/>
<feature type="transmembrane region" description="Helical" evidence="7">
    <location>
        <begin position="168"/>
        <end position="190"/>
    </location>
</feature>
<feature type="transmembrane region" description="Helical" evidence="7">
    <location>
        <begin position="292"/>
        <end position="312"/>
    </location>
</feature>
<dbReference type="EMBL" id="JAACJJ010000028">
    <property type="protein sequence ID" value="KAF5322815.1"/>
    <property type="molecule type" value="Genomic_DNA"/>
</dbReference>
<feature type="transmembrane region" description="Helical" evidence="7">
    <location>
        <begin position="130"/>
        <end position="156"/>
    </location>
</feature>
<sequence>MASHYTQREDSDDNEGQPLLEALNSGPDDAEHGTDAAVRKQLEHTLLRKLDRRNSILVLIYILNYIDRNNASAARLRGFEEDLGLEGNQFASILSVLYVGYILMQIPSNMFLNYFGKPSKYLPWCFATSYFGVLVIRFFLGFVEAAFFPGALFHLAKWYKREELAQRTALLTCGILLSNAFGALIASVILDVMHGVLGFTAWRWLFFIEGTVTILVAFWSMFILPDFPENSSNWLTPAEQALALQRMVEDAGHQNPTSLDGVNAGAAAEGDVLKSYIGQWPGLYLAVTDGKVWWLALTLTCMVISLSFHAYFPTLSATLGYDRTVTLLLCAPPWLFAVAVALPLSRHSDKVGDICKHIAFSLFIGILGFLLAMSTMNTAVRYASLFLMAQSYGAYICFLAWASGSVSFPPAKRAVALALINCVSQLGNVIGSYAWPSSWGPTYNTSYAVCIFMSALTIALCLVFRIHLASLNHKADNVEAERGLPKGYRYKL</sequence>
<keyword evidence="5 7" id="KW-0472">Membrane</keyword>
<evidence type="ECO:0000256" key="7">
    <source>
        <dbReference type="SAM" id="Phobius"/>
    </source>
</evidence>
<dbReference type="SUPFAM" id="SSF103473">
    <property type="entry name" value="MFS general substrate transporter"/>
    <property type="match status" value="1"/>
</dbReference>
<feature type="transmembrane region" description="Helical" evidence="7">
    <location>
        <begin position="414"/>
        <end position="434"/>
    </location>
</feature>
<dbReference type="FunFam" id="1.20.1250.20:FF:000013">
    <property type="entry name" value="MFS general substrate transporter"/>
    <property type="match status" value="1"/>
</dbReference>
<dbReference type="InterPro" id="IPR011701">
    <property type="entry name" value="MFS"/>
</dbReference>
<protein>
    <recommendedName>
        <fullName evidence="10">Major facilitator superfamily (MFS) profile domain-containing protein</fullName>
    </recommendedName>
</protein>
<evidence type="ECO:0000256" key="6">
    <source>
        <dbReference type="SAM" id="MobiDB-lite"/>
    </source>
</evidence>
<feature type="transmembrane region" description="Helical" evidence="7">
    <location>
        <begin position="446"/>
        <end position="464"/>
    </location>
</feature>
<dbReference type="Pfam" id="PF07690">
    <property type="entry name" value="MFS_1"/>
    <property type="match status" value="1"/>
</dbReference>
<dbReference type="PANTHER" id="PTHR43791:SF6">
    <property type="entry name" value="TRANSPORTER, PUTATIVE (AFU_ORTHOLOGUE AFUA_1G16690)-RELATED"/>
    <property type="match status" value="1"/>
</dbReference>
<feature type="region of interest" description="Disordered" evidence="6">
    <location>
        <begin position="1"/>
        <end position="34"/>
    </location>
</feature>
<dbReference type="Proteomes" id="UP000567179">
    <property type="component" value="Unassembled WGS sequence"/>
</dbReference>
<evidence type="ECO:0000256" key="4">
    <source>
        <dbReference type="ARBA" id="ARBA00022989"/>
    </source>
</evidence>
<dbReference type="PANTHER" id="PTHR43791">
    <property type="entry name" value="PERMEASE-RELATED"/>
    <property type="match status" value="1"/>
</dbReference>
<dbReference type="OrthoDB" id="2985014at2759"/>
<dbReference type="GO" id="GO:0022857">
    <property type="term" value="F:transmembrane transporter activity"/>
    <property type="evidence" value="ECO:0007669"/>
    <property type="project" value="InterPro"/>
</dbReference>
<evidence type="ECO:0000256" key="2">
    <source>
        <dbReference type="ARBA" id="ARBA00022448"/>
    </source>
</evidence>
<evidence type="ECO:0000313" key="9">
    <source>
        <dbReference type="Proteomes" id="UP000567179"/>
    </source>
</evidence>
<comment type="subcellular location">
    <subcellularLocation>
        <location evidence="1">Membrane</location>
        <topology evidence="1">Multi-pass membrane protein</topology>
    </subcellularLocation>
</comment>
<dbReference type="FunFam" id="1.20.1250.20:FF:000057">
    <property type="entry name" value="MFS general substrate transporter"/>
    <property type="match status" value="1"/>
</dbReference>
<keyword evidence="9" id="KW-1185">Reference proteome</keyword>
<keyword evidence="4 7" id="KW-1133">Transmembrane helix</keyword>
<keyword evidence="3 7" id="KW-0812">Transmembrane</keyword>
<proteinExistence type="predicted"/>
<keyword evidence="2" id="KW-0813">Transport</keyword>
<accession>A0A8H5BGF5</accession>
<reference evidence="8 9" key="1">
    <citation type="journal article" date="2020" name="ISME J.">
        <title>Uncovering the hidden diversity of litter-decomposition mechanisms in mushroom-forming fungi.</title>
        <authorList>
            <person name="Floudas D."/>
            <person name="Bentzer J."/>
            <person name="Ahren D."/>
            <person name="Johansson T."/>
            <person name="Persson P."/>
            <person name="Tunlid A."/>
        </authorList>
    </citation>
    <scope>NUCLEOTIDE SEQUENCE [LARGE SCALE GENOMIC DNA]</scope>
    <source>
        <strain evidence="8 9">CBS 101986</strain>
    </source>
</reference>
<name>A0A8H5BGF5_9AGAR</name>
<feature type="transmembrane region" description="Helical" evidence="7">
    <location>
        <begin position="324"/>
        <end position="345"/>
    </location>
</feature>
<evidence type="ECO:0000313" key="8">
    <source>
        <dbReference type="EMBL" id="KAF5322815.1"/>
    </source>
</evidence>
<evidence type="ECO:0000256" key="3">
    <source>
        <dbReference type="ARBA" id="ARBA00022692"/>
    </source>
</evidence>
<comment type="caution">
    <text evidence="8">The sequence shown here is derived from an EMBL/GenBank/DDBJ whole genome shotgun (WGS) entry which is preliminary data.</text>
</comment>
<evidence type="ECO:0000256" key="1">
    <source>
        <dbReference type="ARBA" id="ARBA00004141"/>
    </source>
</evidence>
<dbReference type="Gene3D" id="1.20.1250.20">
    <property type="entry name" value="MFS general substrate transporter like domains"/>
    <property type="match status" value="2"/>
</dbReference>
<gene>
    <name evidence="8" type="ORF">D9619_000299</name>
</gene>
<dbReference type="InterPro" id="IPR036259">
    <property type="entry name" value="MFS_trans_sf"/>
</dbReference>
<feature type="transmembrane region" description="Helical" evidence="7">
    <location>
        <begin position="202"/>
        <end position="224"/>
    </location>
</feature>
<evidence type="ECO:0008006" key="10">
    <source>
        <dbReference type="Google" id="ProtNLM"/>
    </source>
</evidence>
<feature type="transmembrane region" description="Helical" evidence="7">
    <location>
        <begin position="357"/>
        <end position="376"/>
    </location>
</feature>